<dbReference type="SUPFAM" id="SSF52980">
    <property type="entry name" value="Restriction endonuclease-like"/>
    <property type="match status" value="1"/>
</dbReference>
<sequence>MKKARKGIERYKQLSFENLYYGTQRDLLALEEEGEDDLSAINFGLALHYTLEMMDSFCVEALPNALNMMLNKYGFALSDAEIAEIEKRVKNLVQNEQFLALTNGKIFKEKALRFKNNLRYLDLLVKKEDGSYSIIDYKSSFNFSEKHLAQVRYYVNAVKAITGEQSVSGYLCYIVEDGIKFVKV</sequence>
<keyword evidence="2" id="KW-0378">Hydrolase</keyword>
<dbReference type="InterPro" id="IPR038726">
    <property type="entry name" value="PDDEXK_AddAB-type"/>
</dbReference>
<feature type="domain" description="PD-(D/E)XK endonuclease-like" evidence="1">
    <location>
        <begin position="28"/>
        <end position="165"/>
    </location>
</feature>
<proteinExistence type="predicted"/>
<dbReference type="Pfam" id="PF12705">
    <property type="entry name" value="PDDEXK_1"/>
    <property type="match status" value="1"/>
</dbReference>
<keyword evidence="2" id="KW-0347">Helicase</keyword>
<name>A0A1W1CYV9_9ZZZZ</name>
<organism evidence="2">
    <name type="scientific">hydrothermal vent metagenome</name>
    <dbReference type="NCBI Taxonomy" id="652676"/>
    <lineage>
        <taxon>unclassified sequences</taxon>
        <taxon>metagenomes</taxon>
        <taxon>ecological metagenomes</taxon>
    </lineage>
</organism>
<dbReference type="GO" id="GO:0004386">
    <property type="term" value="F:helicase activity"/>
    <property type="evidence" value="ECO:0007669"/>
    <property type="project" value="UniProtKB-KW"/>
</dbReference>
<protein>
    <submittedName>
        <fullName evidence="2">Helicase</fullName>
    </submittedName>
</protein>
<dbReference type="InterPro" id="IPR011335">
    <property type="entry name" value="Restrct_endonuc-II-like"/>
</dbReference>
<dbReference type="InterPro" id="IPR011604">
    <property type="entry name" value="PDDEXK-like_dom_sf"/>
</dbReference>
<keyword evidence="2" id="KW-0547">Nucleotide-binding</keyword>
<reference evidence="2" key="1">
    <citation type="submission" date="2016-10" db="EMBL/GenBank/DDBJ databases">
        <authorList>
            <person name="de Groot N.N."/>
        </authorList>
    </citation>
    <scope>NUCLEOTIDE SEQUENCE</scope>
</reference>
<evidence type="ECO:0000313" key="2">
    <source>
        <dbReference type="EMBL" id="SFV71050.1"/>
    </source>
</evidence>
<keyword evidence="2" id="KW-0067">ATP-binding</keyword>
<dbReference type="AlphaFoldDB" id="A0A1W1CYV9"/>
<gene>
    <name evidence="2" type="ORF">MNB_SM-5-300</name>
</gene>
<evidence type="ECO:0000259" key="1">
    <source>
        <dbReference type="Pfam" id="PF12705"/>
    </source>
</evidence>
<dbReference type="EMBL" id="FPHH01000172">
    <property type="protein sequence ID" value="SFV71050.1"/>
    <property type="molecule type" value="Genomic_DNA"/>
</dbReference>
<accession>A0A1W1CYV9</accession>
<dbReference type="Gene3D" id="3.90.320.10">
    <property type="match status" value="1"/>
</dbReference>